<dbReference type="GO" id="GO:0005524">
    <property type="term" value="F:ATP binding"/>
    <property type="evidence" value="ECO:0007669"/>
    <property type="project" value="UniProtKB-KW"/>
</dbReference>
<dbReference type="CDD" id="cd17930">
    <property type="entry name" value="DEXHc_cas3"/>
    <property type="match status" value="1"/>
</dbReference>
<dbReference type="Pfam" id="PF18395">
    <property type="entry name" value="Cas3_C"/>
    <property type="match status" value="1"/>
</dbReference>
<dbReference type="Proteomes" id="UP000250462">
    <property type="component" value="Unassembled WGS sequence"/>
</dbReference>
<name>A0A329QJ93_9ACTN</name>
<dbReference type="AlphaFoldDB" id="A0A329QJ93"/>
<feature type="region of interest" description="Disordered" evidence="10">
    <location>
        <begin position="757"/>
        <end position="795"/>
    </location>
</feature>
<evidence type="ECO:0000256" key="5">
    <source>
        <dbReference type="ARBA" id="ARBA00022741"/>
    </source>
</evidence>
<protein>
    <submittedName>
        <fullName evidence="12">CRISPR-associated helicase/endonuclease Cas3</fullName>
    </submittedName>
</protein>
<gene>
    <name evidence="12" type="ORF">DPM12_15025</name>
</gene>
<proteinExistence type="inferred from homology"/>
<feature type="region of interest" description="Disordered" evidence="10">
    <location>
        <begin position="491"/>
        <end position="513"/>
    </location>
</feature>
<dbReference type="Gene3D" id="3.40.50.300">
    <property type="entry name" value="P-loop containing nucleotide triphosphate hydrolases"/>
    <property type="match status" value="2"/>
</dbReference>
<keyword evidence="6" id="KW-0378">Hydrolase</keyword>
<evidence type="ECO:0000256" key="8">
    <source>
        <dbReference type="ARBA" id="ARBA00022840"/>
    </source>
</evidence>
<dbReference type="InterPro" id="IPR038257">
    <property type="entry name" value="CRISPR-assoc_Cas3_HD_sf"/>
</dbReference>
<feature type="compositionally biased region" description="Polar residues" evidence="10">
    <location>
        <begin position="503"/>
        <end position="512"/>
    </location>
</feature>
<dbReference type="GO" id="GO:0051607">
    <property type="term" value="P:defense response to virus"/>
    <property type="evidence" value="ECO:0007669"/>
    <property type="project" value="UniProtKB-KW"/>
</dbReference>
<evidence type="ECO:0000313" key="13">
    <source>
        <dbReference type="Proteomes" id="UP000250462"/>
    </source>
</evidence>
<evidence type="ECO:0000256" key="10">
    <source>
        <dbReference type="SAM" id="MobiDB-lite"/>
    </source>
</evidence>
<dbReference type="Gene3D" id="1.10.3210.30">
    <property type="match status" value="1"/>
</dbReference>
<accession>A0A329QJ93</accession>
<dbReference type="InterPro" id="IPR006483">
    <property type="entry name" value="CRISPR-assoc_Cas3_HD"/>
</dbReference>
<evidence type="ECO:0000256" key="2">
    <source>
        <dbReference type="ARBA" id="ARBA00009046"/>
    </source>
</evidence>
<dbReference type="Pfam" id="PF00270">
    <property type="entry name" value="DEAD"/>
    <property type="match status" value="1"/>
</dbReference>
<dbReference type="SMART" id="SM00487">
    <property type="entry name" value="DEXDc"/>
    <property type="match status" value="1"/>
</dbReference>
<sequence>MDDSADVAGQLFDEWLSRNVVDLIAAEFAGDVVMARTACRFLAGVHDIGKATPAFAVQHTLLGQQMSGLGLFTPAHKNELMERERAHHTVTGHHIFKRWLRDRGWPGRAAEAWAVVLGGHHGTPPEPVDLDCTPRAYPKLYGEGLWCDVWDELLERQAGRTGAVEHLEKWADVKFSQQAQVLQTGLVILADWIASNEELFPFHADDLPHVTDRTDRARRALRSLRLPVPWRAALPHTTTEELFTRRFAFPDGATPRPVQASTVDVAGEMSEPGLLVVEAPMGEGKTEAALAAAEILASRWGAGGLFVALPTQATSDAMFARVVDWLDAIGADHQQIGGSIMLAHGKKQFNRLFRGFVSAGRTREIDRDQQVGGNRRRKEPAHRVVAHSWLTGRKKAQLANFTIGTIDQLLFAGLKARHLMLRHLALAGKVVVIDEIHAYDAYMNSYLLRVLTWLGAYRVPVVALSATLPGYRRRELVEAYRRGRARAVSGTADDVGASDAEATGSNAETTGATGEIDGDIGYPVLTWTDGNDVHTRVAEPSGRGTSVHVDALECDEHGDDSASLIAILRDKLSGGGTALVVRNTVNRVLATAEWLEDEFPGEITVTHARFITADRVRNDERLLDLFGSPSRAVHRPTRHIVVSSQVVEQSLDVDFDLLVTDLAPIDLVLQRMGRLHRHQRGVDQTDRPAKLRTARTYIGGTDMSRDPPALEPVAARYVYDAHVLYRAAAVLTPRLGGVVELPADIAPLVQRAYGGEPVGPDSWQEAMAGAEQTSRESSRRREDKAGHFQINDPAKPGKAIVGWITASAGEADEEAQGQGQVRDGAPSLEAMLVQRSAAGVLHTPSWLAEEGGREIPADDVPPDDLAEVMAACAIRLPLTFSNADAEEELWSATPPSWEHSHLIFRLPALVVDEHGWAEINGRRVRYTAARGLEVFADDGG</sequence>
<keyword evidence="9" id="KW-0051">Antiviral defense</keyword>
<reference evidence="12 13" key="1">
    <citation type="submission" date="2018-06" db="EMBL/GenBank/DDBJ databases">
        <title>Phytoactinopolyspora halophila sp. nov., a novel halophilic actinomycete isolated from a saline soil in China.</title>
        <authorList>
            <person name="Tang S.-K."/>
        </authorList>
    </citation>
    <scope>NUCLEOTIDE SEQUENCE [LARGE SCALE GENOMIC DNA]</scope>
    <source>
        <strain evidence="12 13">YIM 96934</strain>
    </source>
</reference>
<dbReference type="InterPro" id="IPR027417">
    <property type="entry name" value="P-loop_NTPase"/>
</dbReference>
<dbReference type="GO" id="GO:0046872">
    <property type="term" value="F:metal ion binding"/>
    <property type="evidence" value="ECO:0007669"/>
    <property type="project" value="UniProtKB-KW"/>
</dbReference>
<dbReference type="NCBIfam" id="TIGR01587">
    <property type="entry name" value="cas3_core"/>
    <property type="match status" value="1"/>
</dbReference>
<keyword evidence="12" id="KW-0255">Endonuclease</keyword>
<dbReference type="InterPro" id="IPR054712">
    <property type="entry name" value="Cas3-like_dom"/>
</dbReference>
<dbReference type="GO" id="GO:0016787">
    <property type="term" value="F:hydrolase activity"/>
    <property type="evidence" value="ECO:0007669"/>
    <property type="project" value="UniProtKB-KW"/>
</dbReference>
<evidence type="ECO:0000256" key="6">
    <source>
        <dbReference type="ARBA" id="ARBA00022801"/>
    </source>
</evidence>
<keyword evidence="3" id="KW-0540">Nuclease</keyword>
<dbReference type="InterPro" id="IPR041372">
    <property type="entry name" value="Cas3_C"/>
</dbReference>
<organism evidence="12 13">
    <name type="scientific">Phytoactinopolyspora halophila</name>
    <dbReference type="NCBI Taxonomy" id="1981511"/>
    <lineage>
        <taxon>Bacteria</taxon>
        <taxon>Bacillati</taxon>
        <taxon>Actinomycetota</taxon>
        <taxon>Actinomycetes</taxon>
        <taxon>Jiangellales</taxon>
        <taxon>Jiangellaceae</taxon>
        <taxon>Phytoactinopolyspora</taxon>
    </lineage>
</organism>
<dbReference type="Pfam" id="PF18019">
    <property type="entry name" value="Cas3_HD"/>
    <property type="match status" value="1"/>
</dbReference>
<evidence type="ECO:0000256" key="4">
    <source>
        <dbReference type="ARBA" id="ARBA00022723"/>
    </source>
</evidence>
<evidence type="ECO:0000256" key="7">
    <source>
        <dbReference type="ARBA" id="ARBA00022806"/>
    </source>
</evidence>
<dbReference type="GO" id="GO:0003676">
    <property type="term" value="F:nucleic acid binding"/>
    <property type="evidence" value="ECO:0007669"/>
    <property type="project" value="InterPro"/>
</dbReference>
<comment type="caution">
    <text evidence="12">The sequence shown here is derived from an EMBL/GenBank/DDBJ whole genome shotgun (WGS) entry which is preliminary data.</text>
</comment>
<comment type="similarity">
    <text evidence="1">In the N-terminal section; belongs to the CRISPR-associated nuclease Cas3-HD family.</text>
</comment>
<keyword evidence="5" id="KW-0547">Nucleotide-binding</keyword>
<dbReference type="EMBL" id="QMIG01000017">
    <property type="protein sequence ID" value="RAW11991.1"/>
    <property type="molecule type" value="Genomic_DNA"/>
</dbReference>
<dbReference type="InterPro" id="IPR006474">
    <property type="entry name" value="Helicase_Cas3_CRISPR-ass_core"/>
</dbReference>
<dbReference type="GO" id="GO:0004386">
    <property type="term" value="F:helicase activity"/>
    <property type="evidence" value="ECO:0007669"/>
    <property type="project" value="UniProtKB-KW"/>
</dbReference>
<dbReference type="NCBIfam" id="TIGR01596">
    <property type="entry name" value="cas3_HD"/>
    <property type="match status" value="1"/>
</dbReference>
<evidence type="ECO:0000259" key="11">
    <source>
        <dbReference type="PROSITE" id="PS51643"/>
    </source>
</evidence>
<keyword evidence="13" id="KW-1185">Reference proteome</keyword>
<dbReference type="InterPro" id="IPR011545">
    <property type="entry name" value="DEAD/DEAH_box_helicase_dom"/>
</dbReference>
<keyword evidence="7" id="KW-0347">Helicase</keyword>
<dbReference type="CDD" id="cd09641">
    <property type="entry name" value="Cas3''_I"/>
    <property type="match status" value="1"/>
</dbReference>
<keyword evidence="8" id="KW-0067">ATP-binding</keyword>
<dbReference type="InterPro" id="IPR014001">
    <property type="entry name" value="Helicase_ATP-bd"/>
</dbReference>
<feature type="domain" description="HD Cas3-type" evidence="11">
    <location>
        <begin position="1"/>
        <end position="193"/>
    </location>
</feature>
<evidence type="ECO:0000256" key="3">
    <source>
        <dbReference type="ARBA" id="ARBA00022722"/>
    </source>
</evidence>
<dbReference type="SUPFAM" id="SSF52540">
    <property type="entry name" value="P-loop containing nucleoside triphosphate hydrolases"/>
    <property type="match status" value="1"/>
</dbReference>
<comment type="similarity">
    <text evidence="2">In the central section; belongs to the CRISPR-associated helicase Cas3 family.</text>
</comment>
<feature type="compositionally biased region" description="Basic and acidic residues" evidence="10">
    <location>
        <begin position="773"/>
        <end position="786"/>
    </location>
</feature>
<dbReference type="GO" id="GO:0004519">
    <property type="term" value="F:endonuclease activity"/>
    <property type="evidence" value="ECO:0007669"/>
    <property type="project" value="UniProtKB-KW"/>
</dbReference>
<evidence type="ECO:0000256" key="9">
    <source>
        <dbReference type="ARBA" id="ARBA00023118"/>
    </source>
</evidence>
<dbReference type="Pfam" id="PF22590">
    <property type="entry name" value="Cas3-like_C_2"/>
    <property type="match status" value="1"/>
</dbReference>
<evidence type="ECO:0000313" key="12">
    <source>
        <dbReference type="EMBL" id="RAW11991.1"/>
    </source>
</evidence>
<evidence type="ECO:0000256" key="1">
    <source>
        <dbReference type="ARBA" id="ARBA00006847"/>
    </source>
</evidence>
<dbReference type="PROSITE" id="PS51643">
    <property type="entry name" value="HD_CAS3"/>
    <property type="match status" value="1"/>
</dbReference>
<keyword evidence="4" id="KW-0479">Metal-binding</keyword>